<organism evidence="3 4">
    <name type="scientific">Caenorhabditis bovis</name>
    <dbReference type="NCBI Taxonomy" id="2654633"/>
    <lineage>
        <taxon>Eukaryota</taxon>
        <taxon>Metazoa</taxon>
        <taxon>Ecdysozoa</taxon>
        <taxon>Nematoda</taxon>
        <taxon>Chromadorea</taxon>
        <taxon>Rhabditida</taxon>
        <taxon>Rhabditina</taxon>
        <taxon>Rhabditomorpha</taxon>
        <taxon>Rhabditoidea</taxon>
        <taxon>Rhabditidae</taxon>
        <taxon>Peloderinae</taxon>
        <taxon>Caenorhabditis</taxon>
    </lineage>
</organism>
<keyword evidence="4" id="KW-1185">Reference proteome</keyword>
<dbReference type="AlphaFoldDB" id="A0A8S1F1G9"/>
<keyword evidence="2" id="KW-0175">Coiled coil</keyword>
<dbReference type="Pfam" id="PF05769">
    <property type="entry name" value="SIKE"/>
    <property type="match status" value="1"/>
</dbReference>
<comment type="caution">
    <text evidence="3">The sequence shown here is derived from an EMBL/GenBank/DDBJ whole genome shotgun (WGS) entry which is preliminary data.</text>
</comment>
<dbReference type="OrthoDB" id="5804051at2759"/>
<dbReference type="InterPro" id="IPR008555">
    <property type="entry name" value="SIKE"/>
</dbReference>
<reference evidence="3 4" key="1">
    <citation type="submission" date="2020-04" db="EMBL/GenBank/DDBJ databases">
        <authorList>
            <person name="Laetsch R D."/>
            <person name="Stevens L."/>
            <person name="Kumar S."/>
            <person name="Blaxter L. M."/>
        </authorList>
    </citation>
    <scope>NUCLEOTIDE SEQUENCE [LARGE SCALE GENOMIC DNA]</scope>
</reference>
<evidence type="ECO:0000313" key="3">
    <source>
        <dbReference type="EMBL" id="CAB3407539.1"/>
    </source>
</evidence>
<gene>
    <name evidence="3" type="ORF">CBOVIS_LOCUS9457</name>
</gene>
<evidence type="ECO:0000256" key="1">
    <source>
        <dbReference type="ARBA" id="ARBA00005537"/>
    </source>
</evidence>
<name>A0A8S1F1G9_9PELO</name>
<accession>A0A8S1F1G9</accession>
<comment type="similarity">
    <text evidence="1">Belongs to the SIKE family.</text>
</comment>
<sequence>MEIGDNASEATLDETKSKPWNINDREAILARFSFDGDEQCQPDACEFEFLPTLNCFEIVNSLERFIVGSTTEKAYKRLDEGVQSSRRALESLLARNAGTSDHSLVNEAVINNKSYTLDANGRVCLVKNDDRKGGRVQECLRLQREVKELRSIYKDSLSALELIMSEHRKMMMRYMRSVREHPKRVANEKLRSTMNATDARMRDEFALIAKAVEMSIENEEKRSVGRVDAMRKIESENFLLKQMLDIDDIRNASVDELVRKWREILGVFGTFLSKI</sequence>
<dbReference type="EMBL" id="CADEPM010000006">
    <property type="protein sequence ID" value="CAB3407539.1"/>
    <property type="molecule type" value="Genomic_DNA"/>
</dbReference>
<dbReference type="Proteomes" id="UP000494206">
    <property type="component" value="Unassembled WGS sequence"/>
</dbReference>
<protein>
    <submittedName>
        <fullName evidence="3">Uncharacterized protein</fullName>
    </submittedName>
</protein>
<evidence type="ECO:0000256" key="2">
    <source>
        <dbReference type="ARBA" id="ARBA00023054"/>
    </source>
</evidence>
<proteinExistence type="inferred from homology"/>
<evidence type="ECO:0000313" key="4">
    <source>
        <dbReference type="Proteomes" id="UP000494206"/>
    </source>
</evidence>